<keyword evidence="2" id="KW-1185">Reference proteome</keyword>
<dbReference type="Proteomes" id="UP000317093">
    <property type="component" value="Chromosome"/>
</dbReference>
<dbReference type="EMBL" id="CP036279">
    <property type="protein sequence ID" value="QDU60470.1"/>
    <property type="molecule type" value="Genomic_DNA"/>
</dbReference>
<dbReference type="KEGG" id="knv:Pan216_13110"/>
<evidence type="ECO:0000313" key="1">
    <source>
        <dbReference type="EMBL" id="QDU60470.1"/>
    </source>
</evidence>
<accession>A0A518B0H2</accession>
<dbReference type="Pfam" id="PF22011">
    <property type="entry name" value="DUF6931"/>
    <property type="match status" value="1"/>
</dbReference>
<dbReference type="InterPro" id="IPR053855">
    <property type="entry name" value="DUF6931"/>
</dbReference>
<protein>
    <submittedName>
        <fullName evidence="1">Uncharacterized protein</fullName>
    </submittedName>
</protein>
<name>A0A518B0H2_9BACT</name>
<reference evidence="1 2" key="1">
    <citation type="submission" date="2019-02" db="EMBL/GenBank/DDBJ databases">
        <title>Deep-cultivation of Planctomycetes and their phenomic and genomic characterization uncovers novel biology.</title>
        <authorList>
            <person name="Wiegand S."/>
            <person name="Jogler M."/>
            <person name="Boedeker C."/>
            <person name="Pinto D."/>
            <person name="Vollmers J."/>
            <person name="Rivas-Marin E."/>
            <person name="Kohn T."/>
            <person name="Peeters S.H."/>
            <person name="Heuer A."/>
            <person name="Rast P."/>
            <person name="Oberbeckmann S."/>
            <person name="Bunk B."/>
            <person name="Jeske O."/>
            <person name="Meyerdierks A."/>
            <person name="Storesund J.E."/>
            <person name="Kallscheuer N."/>
            <person name="Luecker S."/>
            <person name="Lage O.M."/>
            <person name="Pohl T."/>
            <person name="Merkel B.J."/>
            <person name="Hornburger P."/>
            <person name="Mueller R.-W."/>
            <person name="Bruemmer F."/>
            <person name="Labrenz M."/>
            <person name="Spormann A.M."/>
            <person name="Op den Camp H."/>
            <person name="Overmann J."/>
            <person name="Amann R."/>
            <person name="Jetten M.S.M."/>
            <person name="Mascher T."/>
            <person name="Medema M.H."/>
            <person name="Devos D.P."/>
            <person name="Kaster A.-K."/>
            <person name="Ovreas L."/>
            <person name="Rohde M."/>
            <person name="Galperin M.Y."/>
            <person name="Jogler C."/>
        </authorList>
    </citation>
    <scope>NUCLEOTIDE SEQUENCE [LARGE SCALE GENOMIC DNA]</scope>
    <source>
        <strain evidence="1 2">Pan216</strain>
    </source>
</reference>
<proteinExistence type="predicted"/>
<sequence>MDIVFESAKKAPTASDVVNSVVIALSPVAKERLRAGQRRGEYLQTLINEKLYQDAITFLAFALPRRCAVWWGCLVLSDLLASEAPSETELNALQASIAWVIEPEAERARAASRWGSRCPSKSPFCWLARAAGYLDLPLPAAMDHLPQNFPARGVATSISVALALDACRDGEEDEASLRVLALGWDVSRGRSGWPTTPAGDG</sequence>
<dbReference type="AlphaFoldDB" id="A0A518B0H2"/>
<evidence type="ECO:0000313" key="2">
    <source>
        <dbReference type="Proteomes" id="UP000317093"/>
    </source>
</evidence>
<gene>
    <name evidence="1" type="ORF">Pan216_13110</name>
</gene>
<dbReference type="RefSeq" id="WP_145256352.1">
    <property type="nucleotide sequence ID" value="NZ_CP036279.1"/>
</dbReference>
<dbReference type="OrthoDB" id="289828at2"/>
<organism evidence="1 2">
    <name type="scientific">Kolteria novifilia</name>
    <dbReference type="NCBI Taxonomy" id="2527975"/>
    <lineage>
        <taxon>Bacteria</taxon>
        <taxon>Pseudomonadati</taxon>
        <taxon>Planctomycetota</taxon>
        <taxon>Planctomycetia</taxon>
        <taxon>Kolteriales</taxon>
        <taxon>Kolteriaceae</taxon>
        <taxon>Kolteria</taxon>
    </lineage>
</organism>